<gene>
    <name evidence="8" type="ORF">ACFQRL_01895</name>
</gene>
<evidence type="ECO:0000313" key="9">
    <source>
        <dbReference type="Proteomes" id="UP001596507"/>
    </source>
</evidence>
<reference evidence="9" key="1">
    <citation type="journal article" date="2019" name="Int. J. Syst. Evol. Microbiol.">
        <title>The Global Catalogue of Microorganisms (GCM) 10K type strain sequencing project: providing services to taxonomists for standard genome sequencing and annotation.</title>
        <authorList>
            <consortium name="The Broad Institute Genomics Platform"/>
            <consortium name="The Broad Institute Genome Sequencing Center for Infectious Disease"/>
            <person name="Wu L."/>
            <person name="Ma J."/>
        </authorList>
    </citation>
    <scope>NUCLEOTIDE SEQUENCE [LARGE SCALE GENOMIC DNA]</scope>
    <source>
        <strain evidence="9">CGMCC 1.15772</strain>
    </source>
</reference>
<dbReference type="PANTHER" id="PTHR22600">
    <property type="entry name" value="BETA-HEXOSAMINIDASE"/>
    <property type="match status" value="1"/>
</dbReference>
<dbReference type="SUPFAM" id="SSF55545">
    <property type="entry name" value="beta-N-acetylhexosaminidase-like domain"/>
    <property type="match status" value="1"/>
</dbReference>
<dbReference type="PRINTS" id="PR00738">
    <property type="entry name" value="GLHYDRLASE20"/>
</dbReference>
<evidence type="ECO:0000256" key="5">
    <source>
        <dbReference type="ARBA" id="ARBA00023295"/>
    </source>
</evidence>
<dbReference type="Pfam" id="PF00728">
    <property type="entry name" value="Glyco_hydro_20"/>
    <property type="match status" value="2"/>
</dbReference>
<dbReference type="InterPro" id="IPR015882">
    <property type="entry name" value="HEX_bac_N"/>
</dbReference>
<dbReference type="Pfam" id="PF02838">
    <property type="entry name" value="Glyco_hydro_20b"/>
    <property type="match status" value="1"/>
</dbReference>
<keyword evidence="9" id="KW-1185">Reference proteome</keyword>
<evidence type="ECO:0000256" key="4">
    <source>
        <dbReference type="ARBA" id="ARBA00022801"/>
    </source>
</evidence>
<dbReference type="CDD" id="cd06568">
    <property type="entry name" value="GH20_SpHex_like"/>
    <property type="match status" value="1"/>
</dbReference>
<evidence type="ECO:0000256" key="1">
    <source>
        <dbReference type="ARBA" id="ARBA00001231"/>
    </source>
</evidence>
<dbReference type="InterPro" id="IPR017853">
    <property type="entry name" value="GH"/>
</dbReference>
<feature type="domain" description="Beta-hexosaminidase bacterial type N-terminal" evidence="7">
    <location>
        <begin position="5"/>
        <end position="123"/>
    </location>
</feature>
<protein>
    <recommendedName>
        <fullName evidence="3">beta-N-acetylhexosaminidase</fullName>
        <ecNumber evidence="3">3.2.1.52</ecNumber>
    </recommendedName>
</protein>
<evidence type="ECO:0000256" key="3">
    <source>
        <dbReference type="ARBA" id="ARBA00012663"/>
    </source>
</evidence>
<evidence type="ECO:0000259" key="7">
    <source>
        <dbReference type="Pfam" id="PF02838"/>
    </source>
</evidence>
<dbReference type="InterPro" id="IPR029018">
    <property type="entry name" value="Hex-like_dom2"/>
</dbReference>
<comment type="catalytic activity">
    <reaction evidence="1">
        <text>Hydrolysis of terminal non-reducing N-acetyl-D-hexosamine residues in N-acetyl-beta-D-hexosaminides.</text>
        <dbReference type="EC" id="3.2.1.52"/>
    </reaction>
</comment>
<dbReference type="RefSeq" id="WP_262872637.1">
    <property type="nucleotide sequence ID" value="NZ_BAABKW010000018.1"/>
</dbReference>
<dbReference type="EC" id="3.2.1.52" evidence="3"/>
<feature type="domain" description="Glycoside hydrolase family 20 catalytic" evidence="6">
    <location>
        <begin position="126"/>
        <end position="308"/>
    </location>
</feature>
<dbReference type="Gene3D" id="3.20.20.80">
    <property type="entry name" value="Glycosidases"/>
    <property type="match status" value="1"/>
</dbReference>
<dbReference type="Proteomes" id="UP001596507">
    <property type="component" value="Unassembled WGS sequence"/>
</dbReference>
<name>A0ABW2HD85_9MICO</name>
<keyword evidence="4" id="KW-0378">Hydrolase</keyword>
<evidence type="ECO:0000313" key="8">
    <source>
        <dbReference type="EMBL" id="MFC7267706.1"/>
    </source>
</evidence>
<evidence type="ECO:0000259" key="6">
    <source>
        <dbReference type="Pfam" id="PF00728"/>
    </source>
</evidence>
<keyword evidence="5" id="KW-0326">Glycosidase</keyword>
<proteinExistence type="inferred from homology"/>
<dbReference type="PANTHER" id="PTHR22600:SF57">
    <property type="entry name" value="BETA-N-ACETYLHEXOSAMINIDASE"/>
    <property type="match status" value="1"/>
</dbReference>
<comment type="similarity">
    <text evidence="2">Belongs to the glycosyl hydrolase 20 family.</text>
</comment>
<dbReference type="Gene3D" id="3.30.379.10">
    <property type="entry name" value="Chitobiase/beta-hexosaminidase domain 2-like"/>
    <property type="match status" value="1"/>
</dbReference>
<evidence type="ECO:0000256" key="2">
    <source>
        <dbReference type="ARBA" id="ARBA00006285"/>
    </source>
</evidence>
<dbReference type="EMBL" id="JBHTBE010000001">
    <property type="protein sequence ID" value="MFC7267706.1"/>
    <property type="molecule type" value="Genomic_DNA"/>
</dbReference>
<organism evidence="8 9">
    <name type="scientific">Microbacterium fluvii</name>
    <dbReference type="NCBI Taxonomy" id="415215"/>
    <lineage>
        <taxon>Bacteria</taxon>
        <taxon>Bacillati</taxon>
        <taxon>Actinomycetota</taxon>
        <taxon>Actinomycetes</taxon>
        <taxon>Micrococcales</taxon>
        <taxon>Microbacteriaceae</taxon>
        <taxon>Microbacterium</taxon>
    </lineage>
</organism>
<comment type="caution">
    <text evidence="8">The sequence shown here is derived from an EMBL/GenBank/DDBJ whole genome shotgun (WGS) entry which is preliminary data.</text>
</comment>
<dbReference type="InterPro" id="IPR015883">
    <property type="entry name" value="Glyco_hydro_20_cat"/>
</dbReference>
<sequence length="505" mass="53354">MPDLPLVPAPAAVTVVDAAPFRLDAATAVTGDAEAAALLRALLAERAGSPLLLDAAGGVASAVDLALAAGGAPESYRLTADAAGVRIEGADAAGLFYGVHTLVQLLVADDEGWLVPAVEIADAPRFTYRGVMLDVARHFHPVATVKAYIDRAAALKFNHLHLHLSDDQGWRLRIDSRPLLTEQGSRTAIGGEPGGFYTHDDYREIVAHAAANHMTVVPEIDMPGHTHAVTLAYPELSEEPVVTDEMREILRVYGGDEPVNGAPFQGLAVGFSSLRIHDEVTYAFLADVLGEVAALTPGPYLHVGGDEALGTPADDFAHFMARATAIVEGLGKTPITWHEAGAAAGLSPGTVGQYWGFRTPIDGMDDKTRAFVARGGQVILSPADAIYLDMKYAADAPLGLQWAGIVPARQAYEWDPASVVDGVSDAEILGVEAPLWAETLSTLADIDAMAFPRIGAAAEAAWSPPLGATSQRTWESFRERVGGLAALWTSRGIGFTRLPEIDWRG</sequence>
<accession>A0ABW2HD85</accession>
<feature type="domain" description="Glycoside hydrolase family 20 catalytic" evidence="6">
    <location>
        <begin position="316"/>
        <end position="464"/>
    </location>
</feature>
<dbReference type="SUPFAM" id="SSF51445">
    <property type="entry name" value="(Trans)glycosidases"/>
    <property type="match status" value="1"/>
</dbReference>
<dbReference type="InterPro" id="IPR025705">
    <property type="entry name" value="Beta_hexosaminidase_sua/sub"/>
</dbReference>